<dbReference type="PROSITE" id="PS50931">
    <property type="entry name" value="HTH_LYSR"/>
    <property type="match status" value="1"/>
</dbReference>
<evidence type="ECO:0000256" key="3">
    <source>
        <dbReference type="ARBA" id="ARBA00023125"/>
    </source>
</evidence>
<evidence type="ECO:0000256" key="2">
    <source>
        <dbReference type="ARBA" id="ARBA00023015"/>
    </source>
</evidence>
<sequence length="312" mass="34321">MNWDDARVFLAVEREKTLRGAARTLNLDQATVGRRIAALEHALRATLFLRTSEGYALTAAGEAALRSAEKMEHSAHELVRRTQGTDTRLAGDVRVTSTDSIALDFLLPAIERLHAMHPEVRVLLDTSTRMLNLAKREADIAVRSVRPENPDLVARRLARWPMALFASNAYLERHGKPAAGSAFSGHDLVVYQGNWTGNRSPTLAGEPIHAGRIVSTFNSSLMLRTAVKAGLGIGELPIHLAEHDGLVQIWPEPARGAVYEIWLVTHQDLRHTARIAAMIDGIVSAFEDHTTHTKYTHDVAAALRVALLQTQP</sequence>
<comment type="similarity">
    <text evidence="1">Belongs to the LysR transcriptional regulatory family.</text>
</comment>
<evidence type="ECO:0000313" key="7">
    <source>
        <dbReference type="Proteomes" id="UP000255165"/>
    </source>
</evidence>
<evidence type="ECO:0000256" key="1">
    <source>
        <dbReference type="ARBA" id="ARBA00009437"/>
    </source>
</evidence>
<dbReference type="PANTHER" id="PTHR30537:SF3">
    <property type="entry name" value="TRANSCRIPTIONAL REGULATORY PROTEIN"/>
    <property type="match status" value="1"/>
</dbReference>
<evidence type="ECO:0000256" key="4">
    <source>
        <dbReference type="ARBA" id="ARBA00023163"/>
    </source>
</evidence>
<proteinExistence type="inferred from homology"/>
<keyword evidence="4" id="KW-0804">Transcription</keyword>
<keyword evidence="7" id="KW-1185">Reference proteome</keyword>
<dbReference type="SUPFAM" id="SSF53850">
    <property type="entry name" value="Periplasmic binding protein-like II"/>
    <property type="match status" value="1"/>
</dbReference>
<dbReference type="Gene3D" id="1.10.10.10">
    <property type="entry name" value="Winged helix-like DNA-binding domain superfamily/Winged helix DNA-binding domain"/>
    <property type="match status" value="1"/>
</dbReference>
<name>A0A370NPF2_9BURK</name>
<keyword evidence="3" id="KW-0238">DNA-binding</keyword>
<protein>
    <submittedName>
        <fullName evidence="6">LysR family transcriptional regulator</fullName>
    </submittedName>
</protein>
<organism evidence="6 7">
    <name type="scientific">Cupriavidus lacunae</name>
    <dbReference type="NCBI Taxonomy" id="2666307"/>
    <lineage>
        <taxon>Bacteria</taxon>
        <taxon>Pseudomonadati</taxon>
        <taxon>Pseudomonadota</taxon>
        <taxon>Betaproteobacteria</taxon>
        <taxon>Burkholderiales</taxon>
        <taxon>Burkholderiaceae</taxon>
        <taxon>Cupriavidus</taxon>
    </lineage>
</organism>
<evidence type="ECO:0000259" key="5">
    <source>
        <dbReference type="PROSITE" id="PS50931"/>
    </source>
</evidence>
<dbReference type="AlphaFoldDB" id="A0A370NPF2"/>
<comment type="caution">
    <text evidence="6">The sequence shown here is derived from an EMBL/GenBank/DDBJ whole genome shotgun (WGS) entry which is preliminary data.</text>
</comment>
<dbReference type="Pfam" id="PF00126">
    <property type="entry name" value="HTH_1"/>
    <property type="match status" value="1"/>
</dbReference>
<dbReference type="InterPro" id="IPR036388">
    <property type="entry name" value="WH-like_DNA-bd_sf"/>
</dbReference>
<gene>
    <name evidence="6" type="ORF">DN412_25590</name>
</gene>
<dbReference type="Proteomes" id="UP000255165">
    <property type="component" value="Unassembled WGS sequence"/>
</dbReference>
<dbReference type="RefSeq" id="WP_115214144.1">
    <property type="nucleotide sequence ID" value="NZ_QKWJ01000040.1"/>
</dbReference>
<dbReference type="Pfam" id="PF03466">
    <property type="entry name" value="LysR_substrate"/>
    <property type="match status" value="1"/>
</dbReference>
<reference evidence="7" key="1">
    <citation type="submission" date="2018-06" db="EMBL/GenBank/DDBJ databases">
        <authorList>
            <person name="Feng T."/>
            <person name="Jeon C.O."/>
        </authorList>
    </citation>
    <scope>NUCLEOTIDE SEQUENCE [LARGE SCALE GENOMIC DNA]</scope>
    <source>
        <strain evidence="7">S23</strain>
    </source>
</reference>
<keyword evidence="2" id="KW-0805">Transcription regulation</keyword>
<dbReference type="SUPFAM" id="SSF46785">
    <property type="entry name" value="Winged helix' DNA-binding domain"/>
    <property type="match status" value="1"/>
</dbReference>
<feature type="domain" description="HTH lysR-type" evidence="5">
    <location>
        <begin position="1"/>
        <end position="58"/>
    </location>
</feature>
<dbReference type="InterPro" id="IPR058163">
    <property type="entry name" value="LysR-type_TF_proteobact-type"/>
</dbReference>
<dbReference type="InterPro" id="IPR000847">
    <property type="entry name" value="LysR_HTH_N"/>
</dbReference>
<accession>A0A370NPF2</accession>
<dbReference type="InterPro" id="IPR005119">
    <property type="entry name" value="LysR_subst-bd"/>
</dbReference>
<dbReference type="Gene3D" id="3.40.190.290">
    <property type="match status" value="1"/>
</dbReference>
<dbReference type="GO" id="GO:0006351">
    <property type="term" value="P:DNA-templated transcription"/>
    <property type="evidence" value="ECO:0007669"/>
    <property type="project" value="TreeGrafter"/>
</dbReference>
<dbReference type="InterPro" id="IPR036390">
    <property type="entry name" value="WH_DNA-bd_sf"/>
</dbReference>
<evidence type="ECO:0000313" key="6">
    <source>
        <dbReference type="EMBL" id="RDK07482.1"/>
    </source>
</evidence>
<dbReference type="EMBL" id="QKWJ01000040">
    <property type="protein sequence ID" value="RDK07482.1"/>
    <property type="molecule type" value="Genomic_DNA"/>
</dbReference>
<dbReference type="GO" id="GO:0043565">
    <property type="term" value="F:sequence-specific DNA binding"/>
    <property type="evidence" value="ECO:0007669"/>
    <property type="project" value="TreeGrafter"/>
</dbReference>
<dbReference type="GO" id="GO:0003700">
    <property type="term" value="F:DNA-binding transcription factor activity"/>
    <property type="evidence" value="ECO:0007669"/>
    <property type="project" value="InterPro"/>
</dbReference>
<dbReference type="PANTHER" id="PTHR30537">
    <property type="entry name" value="HTH-TYPE TRANSCRIPTIONAL REGULATOR"/>
    <property type="match status" value="1"/>
</dbReference>